<accession>A0A4S8ZQ16</accession>
<reference evidence="1 2" key="1">
    <citation type="submission" date="2018-10" db="EMBL/GenBank/DDBJ databases">
        <title>Fifty Aureobasidium pullulans genomes reveal a recombining polyextremotolerant generalist.</title>
        <authorList>
            <person name="Gostincar C."/>
            <person name="Turk M."/>
            <person name="Zajc J."/>
            <person name="Gunde-Cimerman N."/>
        </authorList>
    </citation>
    <scope>NUCLEOTIDE SEQUENCE [LARGE SCALE GENOMIC DNA]</scope>
    <source>
        <strain evidence="1 2">EXF-10659</strain>
    </source>
</reference>
<name>A0A4S8ZQ16_AURPU</name>
<dbReference type="AlphaFoldDB" id="A0A4S8ZQ16"/>
<sequence>MRLADPLSMAPKIADIQKRLGLRGAIIRLGETWKTDEIKHLEVDIRNFCRRHEPYLKRKGRYPPELDDEITTILEVHARILWPKEDAIRSDADTKWLYPAGQIPEYPEDLYWDRDMGKDLRITVHLELIRPRISALFRDLLTIRVRIYRDNQRQSSLKKRQSIERAATVVTPIQAPPNPLLATLDSSAESPSLVSASKTRSDVSMIQLRQTVDWDGISLKKRGVGQSGSYLGAASRPKQSIPAAAIQSMHTRVGVDGDGNKMSQRRQLKRWTHWTVDSPIEQSDDSPSSASKTTHVTDNTMALAKDVSIPAHHVTKHIAHTLVRCNLTINGCSFFKMMNLGNFRHSGDLHETLNHRFKHALQGRTITEIAFVFVDREFAISPDEGGQMLYEELLQVMLDDGLKDSFVFVELRV</sequence>
<gene>
    <name evidence="1" type="ORF">D6D19_08972</name>
</gene>
<dbReference type="EMBL" id="QZAO01000457">
    <property type="protein sequence ID" value="THW68334.1"/>
    <property type="molecule type" value="Genomic_DNA"/>
</dbReference>
<proteinExistence type="predicted"/>
<evidence type="ECO:0000313" key="1">
    <source>
        <dbReference type="EMBL" id="THW68334.1"/>
    </source>
</evidence>
<organism evidence="1 2">
    <name type="scientific">Aureobasidium pullulans</name>
    <name type="common">Black yeast</name>
    <name type="synonym">Pullularia pullulans</name>
    <dbReference type="NCBI Taxonomy" id="5580"/>
    <lineage>
        <taxon>Eukaryota</taxon>
        <taxon>Fungi</taxon>
        <taxon>Dikarya</taxon>
        <taxon>Ascomycota</taxon>
        <taxon>Pezizomycotina</taxon>
        <taxon>Dothideomycetes</taxon>
        <taxon>Dothideomycetidae</taxon>
        <taxon>Dothideales</taxon>
        <taxon>Saccotheciaceae</taxon>
        <taxon>Aureobasidium</taxon>
    </lineage>
</organism>
<protein>
    <submittedName>
        <fullName evidence="1">Uncharacterized protein</fullName>
    </submittedName>
</protein>
<comment type="caution">
    <text evidence="1">The sequence shown here is derived from an EMBL/GenBank/DDBJ whole genome shotgun (WGS) entry which is preliminary data.</text>
</comment>
<dbReference type="Proteomes" id="UP000308802">
    <property type="component" value="Unassembled WGS sequence"/>
</dbReference>
<evidence type="ECO:0000313" key="2">
    <source>
        <dbReference type="Proteomes" id="UP000308802"/>
    </source>
</evidence>